<dbReference type="PANTHER" id="PTHR34269">
    <property type="entry name" value="TRANSCRIPTION FACTOR B3-DOMAIN FAMILY-RELATED"/>
    <property type="match status" value="1"/>
</dbReference>
<reference evidence="7 8" key="1">
    <citation type="submission" date="2018-10" db="EMBL/GenBank/DDBJ databases">
        <title>A high-quality apple genome assembly.</title>
        <authorList>
            <person name="Hu J."/>
        </authorList>
    </citation>
    <scope>NUCLEOTIDE SEQUENCE [LARGE SCALE GENOMIC DNA]</scope>
    <source>
        <strain evidence="8">cv. HFTH1</strain>
        <tissue evidence="7">Young leaf</tissue>
    </source>
</reference>
<keyword evidence="5" id="KW-0539">Nucleus</keyword>
<accession>A0A498HJB4</accession>
<comment type="subcellular location">
    <subcellularLocation>
        <location evidence="1">Nucleus</location>
    </subcellularLocation>
</comment>
<evidence type="ECO:0000256" key="5">
    <source>
        <dbReference type="ARBA" id="ARBA00023242"/>
    </source>
</evidence>
<sequence length="263" mass="30372">MEGTMLSAGQTLGRSKPRPQLRRSSHDEVSTVLALWDPTWPTSFSTNNDDNKKKRKADQVPDQPSPNTSPHDRDETTNSSSKRQKLVSTLPPFPTGDRFRDLGHENNMTNNNKNITTKEEQMKRNKRDELVIANLNFMDSWEIKKKLTARDLTHFYVPANLMNKHILPYADDKFTKALENRQGAEITFLDGDTHTICHQYVFKQSDNSYIFVWHPAFVKRRQLRKGDKIGLHWLKTNSKPVLFFSLLERATKQRPAPLATVDL</sequence>
<evidence type="ECO:0000313" key="8">
    <source>
        <dbReference type="Proteomes" id="UP000290289"/>
    </source>
</evidence>
<evidence type="ECO:0000256" key="3">
    <source>
        <dbReference type="ARBA" id="ARBA00023125"/>
    </source>
</evidence>
<protein>
    <recommendedName>
        <fullName evidence="9">TF-B3 domain-containing protein</fullName>
    </recommendedName>
</protein>
<dbReference type="InterPro" id="IPR051442">
    <property type="entry name" value="B3_domain"/>
</dbReference>
<keyword evidence="4" id="KW-0804">Transcription</keyword>
<dbReference type="SUPFAM" id="SSF101936">
    <property type="entry name" value="DNA-binding pseudobarrel domain"/>
    <property type="match status" value="1"/>
</dbReference>
<keyword evidence="2" id="KW-0805">Transcription regulation</keyword>
<dbReference type="Proteomes" id="UP000290289">
    <property type="component" value="Chromosome 16"/>
</dbReference>
<dbReference type="EMBL" id="RDQH01000342">
    <property type="protein sequence ID" value="RXH71079.1"/>
    <property type="molecule type" value="Genomic_DNA"/>
</dbReference>
<dbReference type="PANTHER" id="PTHR34269:SF11">
    <property type="entry name" value="B3 DOMAIN PROTEIN"/>
    <property type="match status" value="1"/>
</dbReference>
<evidence type="ECO:0000256" key="1">
    <source>
        <dbReference type="ARBA" id="ARBA00004123"/>
    </source>
</evidence>
<name>A0A498HJB4_MALDO</name>
<comment type="caution">
    <text evidence="7">The sequence shown here is derived from an EMBL/GenBank/DDBJ whole genome shotgun (WGS) entry which is preliminary data.</text>
</comment>
<evidence type="ECO:0000313" key="7">
    <source>
        <dbReference type="EMBL" id="RXH71079.1"/>
    </source>
</evidence>
<dbReference type="GO" id="GO:0005634">
    <property type="term" value="C:nucleus"/>
    <property type="evidence" value="ECO:0007669"/>
    <property type="project" value="UniProtKB-SubCell"/>
</dbReference>
<keyword evidence="3" id="KW-0238">DNA-binding</keyword>
<keyword evidence="8" id="KW-1185">Reference proteome</keyword>
<dbReference type="Gene3D" id="2.40.330.10">
    <property type="entry name" value="DNA-binding pseudobarrel domain"/>
    <property type="match status" value="1"/>
</dbReference>
<evidence type="ECO:0000256" key="4">
    <source>
        <dbReference type="ARBA" id="ARBA00023163"/>
    </source>
</evidence>
<gene>
    <name evidence="7" type="ORF">DVH24_015701</name>
</gene>
<dbReference type="GO" id="GO:0003677">
    <property type="term" value="F:DNA binding"/>
    <property type="evidence" value="ECO:0007669"/>
    <property type="project" value="UniProtKB-KW"/>
</dbReference>
<evidence type="ECO:0008006" key="9">
    <source>
        <dbReference type="Google" id="ProtNLM"/>
    </source>
</evidence>
<evidence type="ECO:0000256" key="2">
    <source>
        <dbReference type="ARBA" id="ARBA00023015"/>
    </source>
</evidence>
<dbReference type="AlphaFoldDB" id="A0A498HJB4"/>
<organism evidence="7 8">
    <name type="scientific">Malus domestica</name>
    <name type="common">Apple</name>
    <name type="synonym">Pyrus malus</name>
    <dbReference type="NCBI Taxonomy" id="3750"/>
    <lineage>
        <taxon>Eukaryota</taxon>
        <taxon>Viridiplantae</taxon>
        <taxon>Streptophyta</taxon>
        <taxon>Embryophyta</taxon>
        <taxon>Tracheophyta</taxon>
        <taxon>Spermatophyta</taxon>
        <taxon>Magnoliopsida</taxon>
        <taxon>eudicotyledons</taxon>
        <taxon>Gunneridae</taxon>
        <taxon>Pentapetalae</taxon>
        <taxon>rosids</taxon>
        <taxon>fabids</taxon>
        <taxon>Rosales</taxon>
        <taxon>Rosaceae</taxon>
        <taxon>Amygdaloideae</taxon>
        <taxon>Maleae</taxon>
        <taxon>Malus</taxon>
    </lineage>
</organism>
<dbReference type="InterPro" id="IPR015300">
    <property type="entry name" value="DNA-bd_pseudobarrel_sf"/>
</dbReference>
<evidence type="ECO:0000256" key="6">
    <source>
        <dbReference type="SAM" id="MobiDB-lite"/>
    </source>
</evidence>
<proteinExistence type="predicted"/>
<feature type="region of interest" description="Disordered" evidence="6">
    <location>
        <begin position="1"/>
        <end position="112"/>
    </location>
</feature>